<dbReference type="InterPro" id="IPR036047">
    <property type="entry name" value="F-box-like_dom_sf"/>
</dbReference>
<feature type="region of interest" description="Disordered" evidence="1">
    <location>
        <begin position="1"/>
        <end position="20"/>
    </location>
</feature>
<keyword evidence="5" id="KW-1185">Reference proteome</keyword>
<evidence type="ECO:0000313" key="5">
    <source>
        <dbReference type="Proteomes" id="UP000467841"/>
    </source>
</evidence>
<proteinExistence type="predicted"/>
<protein>
    <recommendedName>
        <fullName evidence="2">KIB1-4 beta-propeller domain-containing protein</fullName>
    </recommendedName>
</protein>
<evidence type="ECO:0000313" key="4">
    <source>
        <dbReference type="EMBL" id="CAA7032997.1"/>
    </source>
</evidence>
<dbReference type="AlphaFoldDB" id="A0A6D2I7N4"/>
<accession>A0A6D2I7N4</accession>
<feature type="domain" description="KIB1-4 beta-propeller" evidence="2">
    <location>
        <begin position="137"/>
        <end position="335"/>
    </location>
</feature>
<evidence type="ECO:0000313" key="3">
    <source>
        <dbReference type="EMBL" id="CAA7025836.1"/>
    </source>
</evidence>
<evidence type="ECO:0000259" key="2">
    <source>
        <dbReference type="Pfam" id="PF03478"/>
    </source>
</evidence>
<dbReference type="PANTHER" id="PTHR47123">
    <property type="entry name" value="F-BOX PROTEIN SKIP23"/>
    <property type="match status" value="1"/>
</dbReference>
<reference evidence="3 5" key="1">
    <citation type="submission" date="2020-01" db="EMBL/GenBank/DDBJ databases">
        <authorList>
            <person name="Mishra B."/>
        </authorList>
    </citation>
    <scope>NUCLEOTIDE SEQUENCE [LARGE SCALE GENOMIC DNA]</scope>
</reference>
<dbReference type="InterPro" id="IPR005174">
    <property type="entry name" value="KIB1-4_b-propeller"/>
</dbReference>
<dbReference type="Proteomes" id="UP000467841">
    <property type="component" value="Unassembled WGS sequence"/>
</dbReference>
<gene>
    <name evidence="3" type="ORF">MERR_LOCUS13071</name>
    <name evidence="4" type="ORF">MERR_LOCUS20232</name>
</gene>
<dbReference type="EMBL" id="CACVBM020001129">
    <property type="protein sequence ID" value="CAA7032997.1"/>
    <property type="molecule type" value="Genomic_DNA"/>
</dbReference>
<evidence type="ECO:0000256" key="1">
    <source>
        <dbReference type="SAM" id="MobiDB-lite"/>
    </source>
</evidence>
<dbReference type="SUPFAM" id="SSF81383">
    <property type="entry name" value="F-box domain"/>
    <property type="match status" value="1"/>
</dbReference>
<dbReference type="InterPro" id="IPR051304">
    <property type="entry name" value="SCF_F-box_domain"/>
</dbReference>
<dbReference type="OrthoDB" id="599103at2759"/>
<dbReference type="Pfam" id="PF03478">
    <property type="entry name" value="Beta-prop_KIB1-4"/>
    <property type="match status" value="1"/>
</dbReference>
<name>A0A6D2I7N4_9BRAS</name>
<sequence>MEAVSMSPLPNMVEPETGKKTSSIMPDWSLLPGDLLHIIAENLENCFDVVHARSVCISWRSTIPFPSCLIRPSYSLSSFREKAPHHHKDLCTLEKIPLFLFRVRTLSTAAEYFMGGIGRRDESEDQTELPSPTQCSVKVKIGESDPRLMNMLDCEILPLGHQYRIIGWESNQYCRGVGFIPLTKKGGGEFVVLLHYGCVLYVLTSAEMKWKRLKNHPNDACLNLATFRGKFYASFTEEILVIDPYSLDVTPLMLSQPLVVIHYLVPSGNDELFLVERIASWNYRVSKLDEEAGKWVVVTDIGGRALLLRPFGNVSCSTKELPDGCGLSGNSFLYSRETSNIAYFYNYGLIEGGQLKCWKLLRQKRVTILSTSPVVAFRLEHATL</sequence>
<dbReference type="EMBL" id="CACVBM020001045">
    <property type="protein sequence ID" value="CAA7025836.1"/>
    <property type="molecule type" value="Genomic_DNA"/>
</dbReference>
<organism evidence="3 5">
    <name type="scientific">Microthlaspi erraticum</name>
    <dbReference type="NCBI Taxonomy" id="1685480"/>
    <lineage>
        <taxon>Eukaryota</taxon>
        <taxon>Viridiplantae</taxon>
        <taxon>Streptophyta</taxon>
        <taxon>Embryophyta</taxon>
        <taxon>Tracheophyta</taxon>
        <taxon>Spermatophyta</taxon>
        <taxon>Magnoliopsida</taxon>
        <taxon>eudicotyledons</taxon>
        <taxon>Gunneridae</taxon>
        <taxon>Pentapetalae</taxon>
        <taxon>rosids</taxon>
        <taxon>malvids</taxon>
        <taxon>Brassicales</taxon>
        <taxon>Brassicaceae</taxon>
        <taxon>Coluteocarpeae</taxon>
        <taxon>Microthlaspi</taxon>
    </lineage>
</organism>
<dbReference type="PANTHER" id="PTHR47123:SF24">
    <property type="entry name" value="LOW PROTEIN: F-BOX_KELCH-REPEAT PROTEIN"/>
    <property type="match status" value="1"/>
</dbReference>